<keyword evidence="4" id="KW-1185">Reference proteome</keyword>
<name>A0A834X6I2_9FABA</name>
<comment type="caution">
    <text evidence="3">The sequence shown here is derived from an EMBL/GenBank/DDBJ whole genome shotgun (WGS) entry which is preliminary data.</text>
</comment>
<dbReference type="InterPro" id="IPR004332">
    <property type="entry name" value="Transposase_MuDR"/>
</dbReference>
<evidence type="ECO:0000313" key="4">
    <source>
        <dbReference type="Proteomes" id="UP000634136"/>
    </source>
</evidence>
<feature type="domain" description="Transposase MuDR plant" evidence="1">
    <location>
        <begin position="51"/>
        <end position="112"/>
    </location>
</feature>
<proteinExistence type="predicted"/>
<dbReference type="InterPro" id="IPR018289">
    <property type="entry name" value="MULE_transposase_dom"/>
</dbReference>
<dbReference type="Proteomes" id="UP000634136">
    <property type="component" value="Unassembled WGS sequence"/>
</dbReference>
<dbReference type="Pfam" id="PF03108">
    <property type="entry name" value="DBD_Tnp_Mut"/>
    <property type="match status" value="1"/>
</dbReference>
<dbReference type="PANTHER" id="PTHR31973:SF195">
    <property type="entry name" value="MUDR FAMILY TRANSPOSASE"/>
    <property type="match status" value="1"/>
</dbReference>
<feature type="domain" description="MULE transposase" evidence="2">
    <location>
        <begin position="249"/>
        <end position="319"/>
    </location>
</feature>
<reference evidence="3" key="1">
    <citation type="submission" date="2020-09" db="EMBL/GenBank/DDBJ databases">
        <title>Genome-Enabled Discovery of Anthraquinone Biosynthesis in Senna tora.</title>
        <authorList>
            <person name="Kang S.-H."/>
            <person name="Pandey R.P."/>
            <person name="Lee C.-M."/>
            <person name="Sim J.-S."/>
            <person name="Jeong J.-T."/>
            <person name="Choi B.-S."/>
            <person name="Jung M."/>
            <person name="Ginzburg D."/>
            <person name="Zhao K."/>
            <person name="Won S.Y."/>
            <person name="Oh T.-J."/>
            <person name="Yu Y."/>
            <person name="Kim N.-H."/>
            <person name="Lee O.R."/>
            <person name="Lee T.-H."/>
            <person name="Bashyal P."/>
            <person name="Kim T.-S."/>
            <person name="Lee W.-H."/>
            <person name="Kawkins C."/>
            <person name="Kim C.-K."/>
            <person name="Kim J.S."/>
            <person name="Ahn B.O."/>
            <person name="Rhee S.Y."/>
            <person name="Sohng J.K."/>
        </authorList>
    </citation>
    <scope>NUCLEOTIDE SEQUENCE</scope>
    <source>
        <tissue evidence="3">Leaf</tissue>
    </source>
</reference>
<evidence type="ECO:0000313" key="3">
    <source>
        <dbReference type="EMBL" id="KAF7839004.1"/>
    </source>
</evidence>
<evidence type="ECO:0008006" key="5">
    <source>
        <dbReference type="Google" id="ProtNLM"/>
    </source>
</evidence>
<organism evidence="3 4">
    <name type="scientific">Senna tora</name>
    <dbReference type="NCBI Taxonomy" id="362788"/>
    <lineage>
        <taxon>Eukaryota</taxon>
        <taxon>Viridiplantae</taxon>
        <taxon>Streptophyta</taxon>
        <taxon>Embryophyta</taxon>
        <taxon>Tracheophyta</taxon>
        <taxon>Spermatophyta</taxon>
        <taxon>Magnoliopsida</taxon>
        <taxon>eudicotyledons</taxon>
        <taxon>Gunneridae</taxon>
        <taxon>Pentapetalae</taxon>
        <taxon>rosids</taxon>
        <taxon>fabids</taxon>
        <taxon>Fabales</taxon>
        <taxon>Fabaceae</taxon>
        <taxon>Caesalpinioideae</taxon>
        <taxon>Cassia clade</taxon>
        <taxon>Senna</taxon>
    </lineage>
</organism>
<gene>
    <name evidence="3" type="ORF">G2W53_007486</name>
</gene>
<dbReference type="AlphaFoldDB" id="A0A834X6I2"/>
<evidence type="ECO:0000259" key="2">
    <source>
        <dbReference type="Pfam" id="PF10551"/>
    </source>
</evidence>
<accession>A0A834X6I2</accession>
<dbReference type="OrthoDB" id="1372737at2759"/>
<dbReference type="EMBL" id="JAAIUW010000003">
    <property type="protein sequence ID" value="KAF7839004.1"/>
    <property type="molecule type" value="Genomic_DNA"/>
</dbReference>
<dbReference type="Pfam" id="PF10551">
    <property type="entry name" value="MULE"/>
    <property type="match status" value="1"/>
</dbReference>
<dbReference type="PANTHER" id="PTHR31973">
    <property type="entry name" value="POLYPROTEIN, PUTATIVE-RELATED"/>
    <property type="match status" value="1"/>
</dbReference>
<sequence length="554" mass="63163">MGHVGSSSATEFCPTPHQSQINLFGMRVAPYDGDITGISTWTEDEDLRSVLVFAGKDAVQDALKLFSLKRHVDYRVTRSAEKFIECKCLHHAKGCNWRVRASYRVDLQLWMISRYDGPHSCVSTAIAKDHPKLDSDMIAGVIASLVAEKADIPISLVVETVKKARSFIVSYKKAWQGKQKAIARVYGSLVASYNKLTGWMAAMQQAMSGTAVSFQTMDKPGNDSVVQFKCLFWAFKPCIDVWSQLKPMLQVDGTFLYRKYKHSLLIATGQDGNRNIVPVAFALVEGETESAWSWFLWRLREHVAKDREVCLISDHGTGLGSRQPRNCHMTTNLTECMNGVLKGVRRLLVTALVQATLYKVAEFFNNWRQQVQAQINAGHVLYEELRYTIFTNLEIARICKVTLRNEDLGEFDVEEPYNQQEWRPGRHCRVYLGWRLCDCEEFQQLHHPYIHVLAACADVTHEFGLYVDPVYKVETMLMAYSQPFHPIGGEEYWHVSGRPVMPNPQELHPPGRPRSTRICNEMDWKELGNKPKCSLCRVEGHTKKKCPNKKPMQP</sequence>
<evidence type="ECO:0000259" key="1">
    <source>
        <dbReference type="Pfam" id="PF03108"/>
    </source>
</evidence>
<protein>
    <recommendedName>
        <fullName evidence="5">Transposase</fullName>
    </recommendedName>
</protein>